<accession>A0A3N0YHR6</accession>
<dbReference type="Proteomes" id="UP000281406">
    <property type="component" value="Unassembled WGS sequence"/>
</dbReference>
<gene>
    <name evidence="1" type="ORF">DPX16_17770</name>
</gene>
<evidence type="ECO:0000313" key="1">
    <source>
        <dbReference type="EMBL" id="ROL45654.1"/>
    </source>
</evidence>
<protein>
    <submittedName>
        <fullName evidence="1">Uncharacterized protein</fullName>
    </submittedName>
</protein>
<dbReference type="AlphaFoldDB" id="A0A3N0YHR6"/>
<reference evidence="1 2" key="1">
    <citation type="submission" date="2018-10" db="EMBL/GenBank/DDBJ databases">
        <title>Genome assembly for a Yunnan-Guizhou Plateau 3E fish, Anabarilius grahami (Regan), and its evolutionary and genetic applications.</title>
        <authorList>
            <person name="Jiang W."/>
        </authorList>
    </citation>
    <scope>NUCLEOTIDE SEQUENCE [LARGE SCALE GENOMIC DNA]</scope>
    <source>
        <strain evidence="1">AG-KIZ</strain>
        <tissue evidence="1">Muscle</tissue>
    </source>
</reference>
<proteinExistence type="predicted"/>
<sequence>MKQVSDQSVFPSTSVYTDVAVGAAVEFYTQVVEAWVGCAVSAGGLQGTDTAGPSLFCPEREAPFLKCHLPQACQGGYTWTTNPAVTIGLGSLSSFSQPRVSAHRQKAAPYGRLSLSVCTARSERSNTG</sequence>
<comment type="caution">
    <text evidence="1">The sequence shown here is derived from an EMBL/GenBank/DDBJ whole genome shotgun (WGS) entry which is preliminary data.</text>
</comment>
<name>A0A3N0YHR6_ANAGA</name>
<keyword evidence="2" id="KW-1185">Reference proteome</keyword>
<evidence type="ECO:0000313" key="2">
    <source>
        <dbReference type="Proteomes" id="UP000281406"/>
    </source>
</evidence>
<dbReference type="EMBL" id="RJVU01042551">
    <property type="protein sequence ID" value="ROL45654.1"/>
    <property type="molecule type" value="Genomic_DNA"/>
</dbReference>
<organism evidence="1 2">
    <name type="scientific">Anabarilius grahami</name>
    <name type="common">Kanglang fish</name>
    <name type="synonym">Barilius grahami</name>
    <dbReference type="NCBI Taxonomy" id="495550"/>
    <lineage>
        <taxon>Eukaryota</taxon>
        <taxon>Metazoa</taxon>
        <taxon>Chordata</taxon>
        <taxon>Craniata</taxon>
        <taxon>Vertebrata</taxon>
        <taxon>Euteleostomi</taxon>
        <taxon>Actinopterygii</taxon>
        <taxon>Neopterygii</taxon>
        <taxon>Teleostei</taxon>
        <taxon>Ostariophysi</taxon>
        <taxon>Cypriniformes</taxon>
        <taxon>Xenocyprididae</taxon>
        <taxon>Xenocypridinae</taxon>
        <taxon>Xenocypridinae incertae sedis</taxon>
        <taxon>Anabarilius</taxon>
    </lineage>
</organism>